<dbReference type="SUPFAM" id="SSF54593">
    <property type="entry name" value="Glyoxalase/Bleomycin resistance protein/Dihydroxybiphenyl dioxygenase"/>
    <property type="match status" value="1"/>
</dbReference>
<protein>
    <submittedName>
        <fullName evidence="2">VOC family protein</fullName>
    </submittedName>
</protein>
<dbReference type="RefSeq" id="WP_147667900.1">
    <property type="nucleotide sequence ID" value="NZ_VDUW01000006.1"/>
</dbReference>
<name>A0A5C8NSU8_9BACI</name>
<comment type="caution">
    <text evidence="2">The sequence shown here is derived from an EMBL/GenBank/DDBJ whole genome shotgun (WGS) entry which is preliminary data.</text>
</comment>
<evidence type="ECO:0000313" key="3">
    <source>
        <dbReference type="Proteomes" id="UP000321574"/>
    </source>
</evidence>
<feature type="domain" description="Glyoxalase/fosfomycin resistance/dioxygenase" evidence="1">
    <location>
        <begin position="10"/>
        <end position="73"/>
    </location>
</feature>
<evidence type="ECO:0000313" key="2">
    <source>
        <dbReference type="EMBL" id="TXL64041.1"/>
    </source>
</evidence>
<dbReference type="AlphaFoldDB" id="A0A5C8NSU8"/>
<reference evidence="2 3" key="1">
    <citation type="submission" date="2019-06" db="EMBL/GenBank/DDBJ databases">
        <title>Cerasibacillus sp. nov., isolated from maize field.</title>
        <authorList>
            <person name="Lin S.-Y."/>
            <person name="Tsai C.-F."/>
            <person name="Young C.-C."/>
        </authorList>
    </citation>
    <scope>NUCLEOTIDE SEQUENCE [LARGE SCALE GENOMIC DNA]</scope>
    <source>
        <strain evidence="2 3">CC-CFT480</strain>
    </source>
</reference>
<dbReference type="OrthoDB" id="8018325at2"/>
<organism evidence="2 3">
    <name type="scientific">Cerasibacillus terrae</name>
    <dbReference type="NCBI Taxonomy" id="2498845"/>
    <lineage>
        <taxon>Bacteria</taxon>
        <taxon>Bacillati</taxon>
        <taxon>Bacillota</taxon>
        <taxon>Bacilli</taxon>
        <taxon>Bacillales</taxon>
        <taxon>Bacillaceae</taxon>
        <taxon>Cerasibacillus</taxon>
    </lineage>
</organism>
<dbReference type="Proteomes" id="UP000321574">
    <property type="component" value="Unassembled WGS sequence"/>
</dbReference>
<dbReference type="Pfam" id="PF00903">
    <property type="entry name" value="Glyoxalase"/>
    <property type="match status" value="1"/>
</dbReference>
<proteinExistence type="predicted"/>
<dbReference type="Gene3D" id="3.10.180.10">
    <property type="entry name" value="2,3-Dihydroxybiphenyl 1,2-Dioxygenase, domain 1"/>
    <property type="match status" value="1"/>
</dbReference>
<gene>
    <name evidence="2" type="ORF">FHP05_10155</name>
</gene>
<dbReference type="EMBL" id="VDUW01000006">
    <property type="protein sequence ID" value="TXL64041.1"/>
    <property type="molecule type" value="Genomic_DNA"/>
</dbReference>
<keyword evidence="3" id="KW-1185">Reference proteome</keyword>
<accession>A0A5C8NSU8</accession>
<dbReference type="CDD" id="cd06587">
    <property type="entry name" value="VOC"/>
    <property type="match status" value="1"/>
</dbReference>
<dbReference type="InterPro" id="IPR029068">
    <property type="entry name" value="Glyas_Bleomycin-R_OHBP_Dase"/>
</dbReference>
<dbReference type="InterPro" id="IPR004360">
    <property type="entry name" value="Glyas_Fos-R_dOase_dom"/>
</dbReference>
<evidence type="ECO:0000259" key="1">
    <source>
        <dbReference type="Pfam" id="PF00903"/>
    </source>
</evidence>
<sequence length="135" mass="16036">MAKRWGFTYLFCNDLKKMKWFYSDILQLNLIWDDEGSIAFKIGEHQLSIDYNEDFNPPSNKFAIQPGWQGGTEPRIGWSLECDREDFNDIVHSILSNQIPRYFIEPKWKGYWSFPVLDPMNHTIEITCTEKDLHL</sequence>